<dbReference type="SUPFAM" id="SSF51735">
    <property type="entry name" value="NAD(P)-binding Rossmann-fold domains"/>
    <property type="match status" value="1"/>
</dbReference>
<dbReference type="InterPro" id="IPR036291">
    <property type="entry name" value="NAD(P)-bd_dom_sf"/>
</dbReference>
<proteinExistence type="inferred from homology"/>
<reference evidence="3" key="2">
    <citation type="submission" date="2021-04" db="EMBL/GenBank/DDBJ databases">
        <authorList>
            <person name="Gilroy R."/>
        </authorList>
    </citation>
    <scope>NUCLEOTIDE SEQUENCE</scope>
    <source>
        <strain evidence="3">378</strain>
    </source>
</reference>
<dbReference type="Proteomes" id="UP000733611">
    <property type="component" value="Unassembled WGS sequence"/>
</dbReference>
<dbReference type="EMBL" id="JAHLFE010000016">
    <property type="protein sequence ID" value="MBU3843433.1"/>
    <property type="molecule type" value="Genomic_DNA"/>
</dbReference>
<protein>
    <submittedName>
        <fullName evidence="3">SDR family oxidoreductase</fullName>
    </submittedName>
</protein>
<name>A0A948WY80_9GAMM</name>
<evidence type="ECO:0000256" key="2">
    <source>
        <dbReference type="ARBA" id="ARBA00023002"/>
    </source>
</evidence>
<dbReference type="InterPro" id="IPR002347">
    <property type="entry name" value="SDR_fam"/>
</dbReference>
<dbReference type="AlphaFoldDB" id="A0A948WY80"/>
<reference evidence="3" key="1">
    <citation type="journal article" date="2021" name="PeerJ">
        <title>Extensive microbial diversity within the chicken gut microbiome revealed by metagenomics and culture.</title>
        <authorList>
            <person name="Gilroy R."/>
            <person name="Ravi A."/>
            <person name="Getino M."/>
            <person name="Pursley I."/>
            <person name="Horton D.L."/>
            <person name="Alikhan N.F."/>
            <person name="Baker D."/>
            <person name="Gharbi K."/>
            <person name="Hall N."/>
            <person name="Watson M."/>
            <person name="Adriaenssens E.M."/>
            <person name="Foster-Nyarko E."/>
            <person name="Jarju S."/>
            <person name="Secka A."/>
            <person name="Antonio M."/>
            <person name="Oren A."/>
            <person name="Chaudhuri R.R."/>
            <person name="La Ragione R."/>
            <person name="Hildebrand F."/>
            <person name="Pallen M.J."/>
        </authorList>
    </citation>
    <scope>NUCLEOTIDE SEQUENCE</scope>
    <source>
        <strain evidence="3">378</strain>
    </source>
</reference>
<dbReference type="Gene3D" id="3.40.50.720">
    <property type="entry name" value="NAD(P)-binding Rossmann-like Domain"/>
    <property type="match status" value="1"/>
</dbReference>
<dbReference type="PANTHER" id="PTHR24321:SF8">
    <property type="entry name" value="ESTRADIOL 17-BETA-DEHYDROGENASE 8-RELATED"/>
    <property type="match status" value="1"/>
</dbReference>
<dbReference type="CDD" id="cd05233">
    <property type="entry name" value="SDR_c"/>
    <property type="match status" value="1"/>
</dbReference>
<organism evidence="3 4">
    <name type="scientific">Candidatus Anaerobiospirillum pullicola</name>
    <dbReference type="NCBI Taxonomy" id="2838451"/>
    <lineage>
        <taxon>Bacteria</taxon>
        <taxon>Pseudomonadati</taxon>
        <taxon>Pseudomonadota</taxon>
        <taxon>Gammaproteobacteria</taxon>
        <taxon>Aeromonadales</taxon>
        <taxon>Succinivibrionaceae</taxon>
        <taxon>Anaerobiospirillum</taxon>
    </lineage>
</organism>
<comment type="caution">
    <text evidence="3">The sequence shown here is derived from an EMBL/GenBank/DDBJ whole genome shotgun (WGS) entry which is preliminary data.</text>
</comment>
<comment type="similarity">
    <text evidence="1">Belongs to the short-chain dehydrogenases/reductases (SDR) family.</text>
</comment>
<sequence>MVSADKVKVIAITGGATGIGRACVRKFLAEGYSVAFADINVPAAHELLAMEDVAAAEREGRVLFAQVDTKERAALKAWVDATLAKFGHLDAVFANAGIHRSNTILDVSDEELELVINTNIYGTIYTVQATLPHIIANGGGSVVLCCSDQFFIGKGCSFAYGLTKGALGQITRSLAIDYGPKNVRVNAVCPSTIHTPLSDDAMNRYAQRSGQSLASAWQEEDNLFVLKRAGYPEEVAAMVFFLTDQASFCTGAHYLVDGGIVAY</sequence>
<dbReference type="PANTHER" id="PTHR24321">
    <property type="entry name" value="DEHYDROGENASES, SHORT CHAIN"/>
    <property type="match status" value="1"/>
</dbReference>
<dbReference type="GO" id="GO:0016491">
    <property type="term" value="F:oxidoreductase activity"/>
    <property type="evidence" value="ECO:0007669"/>
    <property type="project" value="UniProtKB-KW"/>
</dbReference>
<evidence type="ECO:0000256" key="1">
    <source>
        <dbReference type="ARBA" id="ARBA00006484"/>
    </source>
</evidence>
<evidence type="ECO:0000313" key="3">
    <source>
        <dbReference type="EMBL" id="MBU3843433.1"/>
    </source>
</evidence>
<dbReference type="Pfam" id="PF13561">
    <property type="entry name" value="adh_short_C2"/>
    <property type="match status" value="1"/>
</dbReference>
<evidence type="ECO:0000313" key="4">
    <source>
        <dbReference type="Proteomes" id="UP000733611"/>
    </source>
</evidence>
<accession>A0A948WY80</accession>
<dbReference type="FunFam" id="3.40.50.720:FF:000084">
    <property type="entry name" value="Short-chain dehydrogenase reductase"/>
    <property type="match status" value="1"/>
</dbReference>
<dbReference type="PRINTS" id="PR00081">
    <property type="entry name" value="GDHRDH"/>
</dbReference>
<gene>
    <name evidence="3" type="ORF">H9847_00955</name>
</gene>
<keyword evidence="2" id="KW-0560">Oxidoreductase</keyword>